<reference evidence="2 3" key="1">
    <citation type="submission" date="2016-11" db="EMBL/GenBank/DDBJ databases">
        <authorList>
            <person name="Jaros S."/>
            <person name="Januszkiewicz K."/>
            <person name="Wedrychowicz H."/>
        </authorList>
    </citation>
    <scope>NUCLEOTIDE SEQUENCE [LARGE SCALE GENOMIC DNA]</scope>
    <source>
        <strain evidence="2 3">DSM 8605</strain>
    </source>
</reference>
<dbReference type="EMBL" id="FQXM01000011">
    <property type="protein sequence ID" value="SHH73898.1"/>
    <property type="molecule type" value="Genomic_DNA"/>
</dbReference>
<name>A0A1M5VFG9_9CLOT</name>
<evidence type="ECO:0000313" key="2">
    <source>
        <dbReference type="EMBL" id="SHH73898.1"/>
    </source>
</evidence>
<feature type="region of interest" description="Disordered" evidence="1">
    <location>
        <begin position="20"/>
        <end position="39"/>
    </location>
</feature>
<evidence type="ECO:0000256" key="1">
    <source>
        <dbReference type="SAM" id="MobiDB-lite"/>
    </source>
</evidence>
<dbReference type="RefSeq" id="WP_073338544.1">
    <property type="nucleotide sequence ID" value="NZ_FQXM01000011.1"/>
</dbReference>
<evidence type="ECO:0000313" key="3">
    <source>
        <dbReference type="Proteomes" id="UP000184447"/>
    </source>
</evidence>
<dbReference type="AlphaFoldDB" id="A0A1M5VFG9"/>
<dbReference type="OrthoDB" id="2055914at2"/>
<accession>A0A1M5VFG9</accession>
<gene>
    <name evidence="2" type="ORF">SAMN02745207_02267</name>
</gene>
<dbReference type="Proteomes" id="UP000184447">
    <property type="component" value="Unassembled WGS sequence"/>
</dbReference>
<sequence>MDSDEIKRLENSSQMVYFLPPDSEISPVSSNLSKDSSEKKDWERKLSSLKKGQCISQGLFIDDSGENKGDVAVVVDITAIGDRG</sequence>
<organism evidence="2 3">
    <name type="scientific">Clostridium grantii DSM 8605</name>
    <dbReference type="NCBI Taxonomy" id="1121316"/>
    <lineage>
        <taxon>Bacteria</taxon>
        <taxon>Bacillati</taxon>
        <taxon>Bacillota</taxon>
        <taxon>Clostridia</taxon>
        <taxon>Eubacteriales</taxon>
        <taxon>Clostridiaceae</taxon>
        <taxon>Clostridium</taxon>
    </lineage>
</organism>
<protein>
    <submittedName>
        <fullName evidence="2">DNA phosphorothioation-dependent restriction protein DptH</fullName>
    </submittedName>
</protein>
<keyword evidence="3" id="KW-1185">Reference proteome</keyword>
<proteinExistence type="predicted"/>